<keyword evidence="2" id="KW-1185">Reference proteome</keyword>
<reference evidence="1" key="1">
    <citation type="submission" date="2021-09" db="EMBL/GenBank/DDBJ databases">
        <authorList>
            <person name="Martin H S."/>
        </authorList>
    </citation>
    <scope>NUCLEOTIDE SEQUENCE</scope>
</reference>
<dbReference type="AlphaFoldDB" id="A0A8J2MW11"/>
<dbReference type="EMBL" id="CAKASE010000043">
    <property type="protein sequence ID" value="CAG9558353.1"/>
    <property type="molecule type" value="Genomic_DNA"/>
</dbReference>
<dbReference type="OrthoDB" id="10035668at2759"/>
<organism evidence="1 2">
    <name type="scientific">Danaus chrysippus</name>
    <name type="common">African queen</name>
    <dbReference type="NCBI Taxonomy" id="151541"/>
    <lineage>
        <taxon>Eukaryota</taxon>
        <taxon>Metazoa</taxon>
        <taxon>Ecdysozoa</taxon>
        <taxon>Arthropoda</taxon>
        <taxon>Hexapoda</taxon>
        <taxon>Insecta</taxon>
        <taxon>Pterygota</taxon>
        <taxon>Neoptera</taxon>
        <taxon>Endopterygota</taxon>
        <taxon>Lepidoptera</taxon>
        <taxon>Glossata</taxon>
        <taxon>Ditrysia</taxon>
        <taxon>Papilionoidea</taxon>
        <taxon>Nymphalidae</taxon>
        <taxon>Danainae</taxon>
        <taxon>Danaini</taxon>
        <taxon>Danaina</taxon>
        <taxon>Danaus</taxon>
        <taxon>Anosia</taxon>
    </lineage>
</organism>
<gene>
    <name evidence="1" type="ORF">DCHRY22_LOCUS501</name>
</gene>
<comment type="caution">
    <text evidence="1">The sequence shown here is derived from an EMBL/GenBank/DDBJ whole genome shotgun (WGS) entry which is preliminary data.</text>
</comment>
<name>A0A8J2MW11_9NEOP</name>
<sequence length="106" mass="12343">MIGQIWSGIDAQVLRNGFRKSGIYPVNRDEVNKDKFDMLKLIQWDEIFLQQRNKEHVLTEEQQGTGRNPKSLVSILLDFFNIKLKDSADEFNSRNTPPEISVQNHI</sequence>
<proteinExistence type="predicted"/>
<evidence type="ECO:0000313" key="2">
    <source>
        <dbReference type="Proteomes" id="UP000789524"/>
    </source>
</evidence>
<evidence type="ECO:0000313" key="1">
    <source>
        <dbReference type="EMBL" id="CAG9558353.1"/>
    </source>
</evidence>
<dbReference type="Proteomes" id="UP000789524">
    <property type="component" value="Unassembled WGS sequence"/>
</dbReference>
<accession>A0A8J2MW11</accession>
<protein>
    <submittedName>
        <fullName evidence="1">(African queen) hypothetical protein</fullName>
    </submittedName>
</protein>